<name>X1P5H2_9ZZZZ</name>
<dbReference type="AlphaFoldDB" id="X1P5H2"/>
<dbReference type="EMBL" id="BARV01025841">
    <property type="protein sequence ID" value="GAI34285.1"/>
    <property type="molecule type" value="Genomic_DNA"/>
</dbReference>
<gene>
    <name evidence="2" type="ORF">S06H3_41862</name>
</gene>
<evidence type="ECO:0000256" key="1">
    <source>
        <dbReference type="SAM" id="MobiDB-lite"/>
    </source>
</evidence>
<protein>
    <submittedName>
        <fullName evidence="2">Uncharacterized protein</fullName>
    </submittedName>
</protein>
<reference evidence="2" key="1">
    <citation type="journal article" date="2014" name="Front. Microbiol.">
        <title>High frequency of phylogenetically diverse reductive dehalogenase-homologous genes in deep subseafloor sedimentary metagenomes.</title>
        <authorList>
            <person name="Kawai M."/>
            <person name="Futagami T."/>
            <person name="Toyoda A."/>
            <person name="Takaki Y."/>
            <person name="Nishi S."/>
            <person name="Hori S."/>
            <person name="Arai W."/>
            <person name="Tsubouchi T."/>
            <person name="Morono Y."/>
            <person name="Uchiyama I."/>
            <person name="Ito T."/>
            <person name="Fujiyama A."/>
            <person name="Inagaki F."/>
            <person name="Takami H."/>
        </authorList>
    </citation>
    <scope>NUCLEOTIDE SEQUENCE</scope>
    <source>
        <strain evidence="2">Expedition CK06-06</strain>
    </source>
</reference>
<comment type="caution">
    <text evidence="2">The sequence shown here is derived from an EMBL/GenBank/DDBJ whole genome shotgun (WGS) entry which is preliminary data.</text>
</comment>
<evidence type="ECO:0000313" key="2">
    <source>
        <dbReference type="EMBL" id="GAI34285.1"/>
    </source>
</evidence>
<accession>X1P5H2</accession>
<proteinExistence type="predicted"/>
<feature type="region of interest" description="Disordered" evidence="1">
    <location>
        <begin position="28"/>
        <end position="60"/>
    </location>
</feature>
<sequence>MDREDLMHNIIVRLAEVAELYRQRGIPLTKGGEYKGSPIHPSPFLSPKEKVEASFLGKPQ</sequence>
<organism evidence="2">
    <name type="scientific">marine sediment metagenome</name>
    <dbReference type="NCBI Taxonomy" id="412755"/>
    <lineage>
        <taxon>unclassified sequences</taxon>
        <taxon>metagenomes</taxon>
        <taxon>ecological metagenomes</taxon>
    </lineage>
</organism>